<organism evidence="1 2">
    <name type="scientific">Paenibacillus solanacearum</name>
    <dbReference type="NCBI Taxonomy" id="2048548"/>
    <lineage>
        <taxon>Bacteria</taxon>
        <taxon>Bacillati</taxon>
        <taxon>Bacillota</taxon>
        <taxon>Bacilli</taxon>
        <taxon>Bacillales</taxon>
        <taxon>Paenibacillaceae</taxon>
        <taxon>Paenibacillus</taxon>
    </lineage>
</organism>
<dbReference type="AlphaFoldDB" id="A0A916NSC2"/>
<name>A0A916NSC2_9BACL</name>
<reference evidence="1" key="1">
    <citation type="submission" date="2021-06" db="EMBL/GenBank/DDBJ databases">
        <authorList>
            <person name="Criscuolo A."/>
        </authorList>
    </citation>
    <scope>NUCLEOTIDE SEQUENCE</scope>
    <source>
        <strain evidence="1">CIP111600</strain>
    </source>
</reference>
<proteinExistence type="predicted"/>
<evidence type="ECO:0000313" key="1">
    <source>
        <dbReference type="EMBL" id="CAG7653312.1"/>
    </source>
</evidence>
<evidence type="ECO:0000313" key="2">
    <source>
        <dbReference type="Proteomes" id="UP000693672"/>
    </source>
</evidence>
<dbReference type="EMBL" id="CAJVAS010000096">
    <property type="protein sequence ID" value="CAG7653312.1"/>
    <property type="molecule type" value="Genomic_DNA"/>
</dbReference>
<dbReference type="Proteomes" id="UP000693672">
    <property type="component" value="Unassembled WGS sequence"/>
</dbReference>
<gene>
    <name evidence="1" type="ORF">PAESOLCIP111_06738</name>
</gene>
<protein>
    <submittedName>
        <fullName evidence="1">Uncharacterized protein</fullName>
    </submittedName>
</protein>
<sequence length="41" mass="4670">MLKRLIANVSARVAEYVANKFIVMQPACVGPFYEPEELDEK</sequence>
<comment type="caution">
    <text evidence="1">The sequence shown here is derived from an EMBL/GenBank/DDBJ whole genome shotgun (WGS) entry which is preliminary data.</text>
</comment>
<keyword evidence="2" id="KW-1185">Reference proteome</keyword>
<dbReference type="RefSeq" id="WP_281427083.1">
    <property type="nucleotide sequence ID" value="NZ_CAJVAS010000096.1"/>
</dbReference>
<accession>A0A916NSC2</accession>